<name>A0A840U9Q2_9GAMM</name>
<keyword evidence="1" id="KW-0732">Signal</keyword>
<comment type="caution">
    <text evidence="2">The sequence shown here is derived from an EMBL/GenBank/DDBJ whole genome shotgun (WGS) entry which is preliminary data.</text>
</comment>
<evidence type="ECO:0000313" key="3">
    <source>
        <dbReference type="Proteomes" id="UP000591735"/>
    </source>
</evidence>
<dbReference type="PANTHER" id="PTHR30222:SF17">
    <property type="entry name" value="SPERMIDINE_PUTRESCINE-BINDING PERIPLASMIC PROTEIN"/>
    <property type="match status" value="1"/>
</dbReference>
<dbReference type="PROSITE" id="PS51318">
    <property type="entry name" value="TAT"/>
    <property type="match status" value="1"/>
</dbReference>
<dbReference type="AlphaFoldDB" id="A0A840U9Q2"/>
<dbReference type="InterPro" id="IPR006311">
    <property type="entry name" value="TAT_signal"/>
</dbReference>
<dbReference type="Pfam" id="PF10518">
    <property type="entry name" value="TAT_signal"/>
    <property type="match status" value="1"/>
</dbReference>
<reference evidence="2 3" key="1">
    <citation type="submission" date="2020-08" db="EMBL/GenBank/DDBJ databases">
        <title>Genomic Encyclopedia of Type Strains, Phase IV (KMG-IV): sequencing the most valuable type-strain genomes for metagenomic binning, comparative biology and taxonomic classification.</title>
        <authorList>
            <person name="Goeker M."/>
        </authorList>
    </citation>
    <scope>NUCLEOTIDE SEQUENCE [LARGE SCALE GENOMIC DNA]</scope>
    <source>
        <strain evidence="2 3">DSM 22359</strain>
    </source>
</reference>
<dbReference type="Gene3D" id="3.40.190.10">
    <property type="entry name" value="Periplasmic binding protein-like II"/>
    <property type="match status" value="2"/>
</dbReference>
<accession>A0A840U9Q2</accession>
<evidence type="ECO:0000256" key="1">
    <source>
        <dbReference type="ARBA" id="ARBA00022729"/>
    </source>
</evidence>
<dbReference type="InterPro" id="IPR019546">
    <property type="entry name" value="TAT_signal_bac_arc"/>
</dbReference>
<gene>
    <name evidence="2" type="ORF">HNR38_002975</name>
</gene>
<evidence type="ECO:0000313" key="2">
    <source>
        <dbReference type="EMBL" id="MBB5322474.1"/>
    </source>
</evidence>
<protein>
    <submittedName>
        <fullName evidence="2">Spermidine/putrescine transport system substrate-binding protein</fullName>
    </submittedName>
</protein>
<dbReference type="EMBL" id="JACHFE010000008">
    <property type="protein sequence ID" value="MBB5322474.1"/>
    <property type="molecule type" value="Genomic_DNA"/>
</dbReference>
<keyword evidence="3" id="KW-1185">Reference proteome</keyword>
<organism evidence="2 3">
    <name type="scientific">Marinobacter oulmenensis</name>
    <dbReference type="NCBI Taxonomy" id="643747"/>
    <lineage>
        <taxon>Bacteria</taxon>
        <taxon>Pseudomonadati</taxon>
        <taxon>Pseudomonadota</taxon>
        <taxon>Gammaproteobacteria</taxon>
        <taxon>Pseudomonadales</taxon>
        <taxon>Marinobacteraceae</taxon>
        <taxon>Marinobacter</taxon>
    </lineage>
</organism>
<dbReference type="NCBIfam" id="TIGR01409">
    <property type="entry name" value="TAT_signal_seq"/>
    <property type="match status" value="1"/>
</dbReference>
<dbReference type="RefSeq" id="WP_183705695.1">
    <property type="nucleotide sequence ID" value="NZ_JACHFE010000008.1"/>
</dbReference>
<sequence length="387" mass="44112">MSKFNVNRRDFLKGMGMAAGAAAVPGTLWSNPGWAASADRARELNILVWEGYNSPNVLDPFRTSFDTKVSAQNVISDPDAVNKLRAGETKVWDLVNLNNPWAREMLYPEGLIKPLDQDRFRPYFDRMLEEFKWPYKWAMSLDQKELLGMTQRFGPLSFVVNTDKISRATAEDQGFNLFMDPAMKGRYGMLTWANWNIYHMCITAGFTPFKEHTEAEFKEFEKVARYLFKNAKLLSDDHLMMNQALITGSIDAYFTGGTYSCSIARMDGFSNVRGITPKSGPINGKGGIVWIEVTSVVNNPQLSPRAEDFLEYVQRPDVSKQVAFAEGSHNPVTQLGMKEVRDAFSKEELDAIQYDSLEWELEHCADYDVNPDYDRMLEIYTQARREA</sequence>
<dbReference type="SUPFAM" id="SSF53850">
    <property type="entry name" value="Periplasmic binding protein-like II"/>
    <property type="match status" value="1"/>
</dbReference>
<dbReference type="PANTHER" id="PTHR30222">
    <property type="entry name" value="SPERMIDINE/PUTRESCINE-BINDING PERIPLASMIC PROTEIN"/>
    <property type="match status" value="1"/>
</dbReference>
<dbReference type="Proteomes" id="UP000591735">
    <property type="component" value="Unassembled WGS sequence"/>
</dbReference>
<proteinExistence type="predicted"/>